<dbReference type="PATRIC" id="fig|1141662.3.peg.1828"/>
<feature type="transmembrane region" description="Helical" evidence="1">
    <location>
        <begin position="143"/>
        <end position="169"/>
    </location>
</feature>
<dbReference type="EMBL" id="AKKL01000022">
    <property type="protein sequence ID" value="EKT62025.1"/>
    <property type="molecule type" value="Genomic_DNA"/>
</dbReference>
<dbReference type="RefSeq" id="WP_008911824.1">
    <property type="nucleotide sequence ID" value="NZ_KB233222.1"/>
</dbReference>
<feature type="transmembrane region" description="Helical" evidence="1">
    <location>
        <begin position="70"/>
        <end position="91"/>
    </location>
</feature>
<feature type="transmembrane region" description="Helical" evidence="1">
    <location>
        <begin position="12"/>
        <end position="33"/>
    </location>
</feature>
<evidence type="ECO:0008006" key="4">
    <source>
        <dbReference type="Google" id="ProtNLM"/>
    </source>
</evidence>
<comment type="caution">
    <text evidence="2">The sequence shown here is derived from an EMBL/GenBank/DDBJ whole genome shotgun (WGS) entry which is preliminary data.</text>
</comment>
<sequence>MLKSNKKIFLIAKSIAFITWVLGVTDLILKYLLWSSHEIEMLEGIIENLDSHAAIGTIEVSDTTFNLLMLISYLPTLFSSLSLFFIGYFFFRVTKEEIWSQKNIKTLFIAGILAIITPIVYGMQETFESLALSLSLPESEKIFVFYLGFSSSAAHEVIYGIIILSLSLIMKETKKLSDENKQYI</sequence>
<evidence type="ECO:0000256" key="1">
    <source>
        <dbReference type="SAM" id="Phobius"/>
    </source>
</evidence>
<evidence type="ECO:0000313" key="2">
    <source>
        <dbReference type="EMBL" id="EKT62025.1"/>
    </source>
</evidence>
<keyword evidence="1" id="KW-0812">Transmembrane</keyword>
<keyword evidence="1" id="KW-1133">Transmembrane helix</keyword>
<keyword evidence="1" id="KW-0472">Membrane</keyword>
<dbReference type="eggNOG" id="ENOG5032S29">
    <property type="taxonomic scope" value="Bacteria"/>
</dbReference>
<keyword evidence="3" id="KW-1185">Reference proteome</keyword>
<dbReference type="AlphaFoldDB" id="K8X0N5"/>
<feature type="transmembrane region" description="Helical" evidence="1">
    <location>
        <begin position="103"/>
        <end position="123"/>
    </location>
</feature>
<name>K8X0N5_9GAMM</name>
<dbReference type="Proteomes" id="UP000009336">
    <property type="component" value="Unassembled WGS sequence"/>
</dbReference>
<gene>
    <name evidence="2" type="ORF">OOA_09041</name>
</gene>
<protein>
    <recommendedName>
        <fullName evidence="4">DUF2975 domain-containing protein</fullName>
    </recommendedName>
</protein>
<organism evidence="2 3">
    <name type="scientific">Providencia burhodogranariea DSM 19968</name>
    <dbReference type="NCBI Taxonomy" id="1141662"/>
    <lineage>
        <taxon>Bacteria</taxon>
        <taxon>Pseudomonadati</taxon>
        <taxon>Pseudomonadota</taxon>
        <taxon>Gammaproteobacteria</taxon>
        <taxon>Enterobacterales</taxon>
        <taxon>Morganellaceae</taxon>
        <taxon>Providencia</taxon>
    </lineage>
</organism>
<dbReference type="OrthoDB" id="6455585at2"/>
<accession>K8X0N5</accession>
<proteinExistence type="predicted"/>
<reference evidence="2 3" key="1">
    <citation type="journal article" date="2012" name="BMC Genomics">
        <title>Comparative genomics of bacteria in the genus Providencia isolated from wild Drosophila melanogaster.</title>
        <authorList>
            <person name="Galac M.R."/>
            <person name="Lazzaro B.P."/>
        </authorList>
    </citation>
    <scope>NUCLEOTIDE SEQUENCE [LARGE SCALE GENOMIC DNA]</scope>
    <source>
        <strain evidence="2 3">DSM 19968</strain>
    </source>
</reference>
<evidence type="ECO:0000313" key="3">
    <source>
        <dbReference type="Proteomes" id="UP000009336"/>
    </source>
</evidence>
<dbReference type="HOGENOM" id="CLU_1414088_0_0_6"/>